<reference evidence="3" key="2">
    <citation type="submission" date="2016-02" db="EMBL/GenBank/DDBJ databases">
        <title>Genome sequencing of Aspergillus luchuensis NBRC 4314.</title>
        <authorList>
            <person name="Yamada O."/>
        </authorList>
    </citation>
    <scope>NUCLEOTIDE SEQUENCE [LARGE SCALE GENOMIC DNA]</scope>
    <source>
        <strain evidence="3">RIB 2604</strain>
    </source>
</reference>
<dbReference type="AlphaFoldDB" id="A0A146FIH7"/>
<evidence type="ECO:0000313" key="2">
    <source>
        <dbReference type="EMBL" id="GAT25685.1"/>
    </source>
</evidence>
<evidence type="ECO:0000256" key="1">
    <source>
        <dbReference type="SAM" id="MobiDB-lite"/>
    </source>
</evidence>
<protein>
    <submittedName>
        <fullName evidence="2">Similar to An16g08950</fullName>
    </submittedName>
</protein>
<feature type="compositionally biased region" description="Basic residues" evidence="1">
    <location>
        <begin position="42"/>
        <end position="51"/>
    </location>
</feature>
<accession>A0A146FIH7</accession>
<feature type="compositionally biased region" description="Polar residues" evidence="1">
    <location>
        <begin position="18"/>
        <end position="31"/>
    </location>
</feature>
<gene>
    <name evidence="2" type="ORF">RIB2604_02002620</name>
</gene>
<feature type="region of interest" description="Disordered" evidence="1">
    <location>
        <begin position="16"/>
        <end position="89"/>
    </location>
</feature>
<organism evidence="2 3">
    <name type="scientific">Aspergillus kawachii</name>
    <name type="common">White koji mold</name>
    <name type="synonym">Aspergillus awamori var. kawachi</name>
    <dbReference type="NCBI Taxonomy" id="1069201"/>
    <lineage>
        <taxon>Eukaryota</taxon>
        <taxon>Fungi</taxon>
        <taxon>Dikarya</taxon>
        <taxon>Ascomycota</taxon>
        <taxon>Pezizomycotina</taxon>
        <taxon>Eurotiomycetes</taxon>
        <taxon>Eurotiomycetidae</taxon>
        <taxon>Eurotiales</taxon>
        <taxon>Aspergillaceae</taxon>
        <taxon>Aspergillus</taxon>
        <taxon>Aspergillus subgen. Circumdati</taxon>
    </lineage>
</organism>
<comment type="caution">
    <text evidence="2">The sequence shown here is derived from an EMBL/GenBank/DDBJ whole genome shotgun (WGS) entry which is preliminary data.</text>
</comment>
<dbReference type="EMBL" id="BCWF01000020">
    <property type="protein sequence ID" value="GAT25685.1"/>
    <property type="molecule type" value="Genomic_DNA"/>
</dbReference>
<sequence>MDEPRSIPCMLPREEMQTVRSRSVSKLSMASNLIMKRDTPHMSRRRGCKRSRIMEPSDQEKYRMRAPRIGSTTNPQTTTKMKVHPGKSN</sequence>
<feature type="compositionally biased region" description="Polar residues" evidence="1">
    <location>
        <begin position="70"/>
        <end position="80"/>
    </location>
</feature>
<feature type="compositionally biased region" description="Basic and acidic residues" evidence="1">
    <location>
        <begin position="52"/>
        <end position="63"/>
    </location>
</feature>
<name>A0A146FIH7_ASPKA</name>
<reference evidence="2 3" key="1">
    <citation type="journal article" date="2016" name="DNA Res.">
        <title>Genome sequence of Aspergillus luchuensis NBRC 4314.</title>
        <authorList>
            <person name="Yamada O."/>
            <person name="Machida M."/>
            <person name="Hosoyama A."/>
            <person name="Goto M."/>
            <person name="Takahashi T."/>
            <person name="Futagami T."/>
            <person name="Yamagata Y."/>
            <person name="Takeuchi M."/>
            <person name="Kobayashi T."/>
            <person name="Koike H."/>
            <person name="Abe K."/>
            <person name="Asai K."/>
            <person name="Arita M."/>
            <person name="Fujita N."/>
            <person name="Fukuda K."/>
            <person name="Higa K."/>
            <person name="Horikawa H."/>
            <person name="Ishikawa T."/>
            <person name="Jinno K."/>
            <person name="Kato Y."/>
            <person name="Kirimura K."/>
            <person name="Mizutani O."/>
            <person name="Nakasone K."/>
            <person name="Sano M."/>
            <person name="Shiraishi Y."/>
            <person name="Tsukahara M."/>
            <person name="Gomi K."/>
        </authorList>
    </citation>
    <scope>NUCLEOTIDE SEQUENCE [LARGE SCALE GENOMIC DNA]</scope>
    <source>
        <strain evidence="2 3">RIB 2604</strain>
    </source>
</reference>
<evidence type="ECO:0000313" key="3">
    <source>
        <dbReference type="Proteomes" id="UP000075230"/>
    </source>
</evidence>
<proteinExistence type="predicted"/>
<dbReference type="Proteomes" id="UP000075230">
    <property type="component" value="Unassembled WGS sequence"/>
</dbReference>